<feature type="compositionally biased region" description="Basic and acidic residues" evidence="11">
    <location>
        <begin position="344"/>
        <end position="371"/>
    </location>
</feature>
<keyword evidence="5" id="KW-0966">Cell projection</keyword>
<evidence type="ECO:0000256" key="10">
    <source>
        <dbReference type="SAM" id="Coils"/>
    </source>
</evidence>
<dbReference type="PANTHER" id="PTHR22691">
    <property type="entry name" value="YEAST SPT2-RELATED"/>
    <property type="match status" value="1"/>
</dbReference>
<accession>A0A6F9D968</accession>
<evidence type="ECO:0000256" key="3">
    <source>
        <dbReference type="ARBA" id="ARBA00023054"/>
    </source>
</evidence>
<dbReference type="InterPro" id="IPR049733">
    <property type="entry name" value="CCDC61_N"/>
</dbReference>
<feature type="compositionally biased region" description="Basic and acidic residues" evidence="11">
    <location>
        <begin position="389"/>
        <end position="404"/>
    </location>
</feature>
<evidence type="ECO:0000256" key="4">
    <source>
        <dbReference type="ARBA" id="ARBA00023212"/>
    </source>
</evidence>
<evidence type="ECO:0000256" key="7">
    <source>
        <dbReference type="ARBA" id="ARBA00040683"/>
    </source>
</evidence>
<feature type="compositionally biased region" description="Polar residues" evidence="11">
    <location>
        <begin position="449"/>
        <end position="463"/>
    </location>
</feature>
<evidence type="ECO:0000256" key="2">
    <source>
        <dbReference type="ARBA" id="ARBA00022490"/>
    </source>
</evidence>
<evidence type="ECO:0000256" key="9">
    <source>
        <dbReference type="ARBA" id="ARBA00042326"/>
    </source>
</evidence>
<feature type="compositionally biased region" description="Polar residues" evidence="11">
    <location>
        <begin position="373"/>
        <end position="384"/>
    </location>
</feature>
<gene>
    <name evidence="12" type="primary">Ccdc61</name>
</gene>
<feature type="region of interest" description="Disordered" evidence="11">
    <location>
        <begin position="282"/>
        <end position="509"/>
    </location>
</feature>
<comment type="subcellular location">
    <subcellularLocation>
        <location evidence="1">Cytoplasm</location>
        <location evidence="1">Cytoskeleton</location>
        <location evidence="1">Cilium basal body</location>
    </subcellularLocation>
</comment>
<feature type="compositionally biased region" description="Basic and acidic residues" evidence="11">
    <location>
        <begin position="484"/>
        <end position="496"/>
    </location>
</feature>
<sequence length="531" mass="61757">MNPDYSASSEYVFRGIEYIVTLRTIKNGSVLCVEVEDKVTAEQWRGTFESNYIEDLTHKTGNFKQFDVFVSMLESALDKSSDSVMLDLLTFSDLELLRNRKAANAGTRPRVKPNRQQENKRYLILVYSVEFDRIHYPLPLPYQGKPDPVHLQNLVRQLNDEITKLKSGRNTRVQDEEYLRLKENYECLLEDKNRLETALNEMKRETQSVGKLSASKEVKILKNVVQNLELEMMKEKNRFQRQISKKSADVKRLTSELNEITARERTLQIRVKSLTNELAMYKRSRTPNVDRPASRTRSSQNLYSATRNSATRPNTGARPGSTAARRSTSRGSRSGSFYQQNRSSSRDRPAPRRERSISQDKKSFLSRDGYKSRTPTPNRFSRFNPTLYIEEKKRKLQQSKERLNRRTSAGFIPGSNESRGRTRTRYSRGNDFSSSRERYSAGFRRRTGSIESRNSSDNGSITRIRTKRKPQAWDDSPTYPSMVSDRRLSSTPDIKRHETRQKRATKDTDMDEIDARLDALQQYMKEIERKN</sequence>
<keyword evidence="4" id="KW-0206">Cytoskeleton</keyword>
<protein>
    <recommendedName>
        <fullName evidence="7">Centrosomal protein CCDC61</fullName>
    </recommendedName>
    <alternativeName>
        <fullName evidence="8">Coiled-coil domain-containing protein 61</fullName>
    </alternativeName>
    <alternativeName>
        <fullName evidence="9">VFL3 homolog</fullName>
    </alternativeName>
</protein>
<keyword evidence="3 10" id="KW-0175">Coiled coil</keyword>
<dbReference type="EMBL" id="LR783688">
    <property type="protein sequence ID" value="CAB3228630.1"/>
    <property type="molecule type" value="mRNA"/>
</dbReference>
<feature type="coiled-coil region" evidence="10">
    <location>
        <begin position="178"/>
        <end position="277"/>
    </location>
</feature>
<dbReference type="GO" id="GO:0036064">
    <property type="term" value="C:ciliary basal body"/>
    <property type="evidence" value="ECO:0007669"/>
    <property type="project" value="TreeGrafter"/>
</dbReference>
<evidence type="ECO:0000256" key="11">
    <source>
        <dbReference type="SAM" id="MobiDB-lite"/>
    </source>
</evidence>
<feature type="compositionally biased region" description="Polar residues" evidence="11">
    <location>
        <begin position="295"/>
        <end position="314"/>
    </location>
</feature>
<keyword evidence="2" id="KW-0963">Cytoplasm</keyword>
<evidence type="ECO:0000256" key="1">
    <source>
        <dbReference type="ARBA" id="ARBA00004120"/>
    </source>
</evidence>
<evidence type="ECO:0000313" key="12">
    <source>
        <dbReference type="EMBL" id="CAB3228630.1"/>
    </source>
</evidence>
<dbReference type="AlphaFoldDB" id="A0A6F9D968"/>
<name>A0A6F9D968_9ASCI</name>
<proteinExistence type="evidence at transcript level"/>
<dbReference type="CDD" id="cd22284">
    <property type="entry name" value="HD_CCDC61_N"/>
    <property type="match status" value="1"/>
</dbReference>
<evidence type="ECO:0000256" key="5">
    <source>
        <dbReference type="ARBA" id="ARBA00023273"/>
    </source>
</evidence>
<organism evidence="12">
    <name type="scientific">Phallusia mammillata</name>
    <dbReference type="NCBI Taxonomy" id="59560"/>
    <lineage>
        <taxon>Eukaryota</taxon>
        <taxon>Metazoa</taxon>
        <taxon>Chordata</taxon>
        <taxon>Tunicata</taxon>
        <taxon>Ascidiacea</taxon>
        <taxon>Phlebobranchia</taxon>
        <taxon>Ascidiidae</taxon>
        <taxon>Phallusia</taxon>
    </lineage>
</organism>
<evidence type="ECO:0000256" key="6">
    <source>
        <dbReference type="ARBA" id="ARBA00038217"/>
    </source>
</evidence>
<evidence type="ECO:0000256" key="8">
    <source>
        <dbReference type="ARBA" id="ARBA00041518"/>
    </source>
</evidence>
<feature type="compositionally biased region" description="Low complexity" evidence="11">
    <location>
        <begin position="315"/>
        <end position="336"/>
    </location>
</feature>
<dbReference type="PANTHER" id="PTHR22691:SF1">
    <property type="entry name" value="CENTROSOMAL PROTEIN CCDC61"/>
    <property type="match status" value="1"/>
</dbReference>
<reference evidence="12" key="1">
    <citation type="submission" date="2020-04" db="EMBL/GenBank/DDBJ databases">
        <authorList>
            <person name="Neveu A P."/>
        </authorList>
    </citation>
    <scope>NUCLEOTIDE SEQUENCE</scope>
    <source>
        <tissue evidence="12">Whole embryo</tissue>
    </source>
</reference>
<comment type="similarity">
    <text evidence="6">Belongs to the CCDC61 family.</text>
</comment>